<evidence type="ECO:0000256" key="1">
    <source>
        <dbReference type="ARBA" id="ARBA00007435"/>
    </source>
</evidence>
<dbReference type="PROSITE" id="PS50164">
    <property type="entry name" value="GIY_YIG"/>
    <property type="match status" value="1"/>
</dbReference>
<keyword evidence="4" id="KW-1185">Reference proteome</keyword>
<dbReference type="Gene3D" id="3.40.1440.10">
    <property type="entry name" value="GIY-YIG endonuclease"/>
    <property type="match status" value="1"/>
</dbReference>
<comment type="similarity">
    <text evidence="1">Belongs to the UPF0213 family.</text>
</comment>
<dbReference type="SUPFAM" id="SSF82771">
    <property type="entry name" value="GIY-YIG endonuclease"/>
    <property type="match status" value="1"/>
</dbReference>
<dbReference type="Pfam" id="PF01541">
    <property type="entry name" value="GIY-YIG"/>
    <property type="match status" value="1"/>
</dbReference>
<dbReference type="EMBL" id="CP043504">
    <property type="protein sequence ID" value="QEO09040.1"/>
    <property type="molecule type" value="Genomic_DNA"/>
</dbReference>
<accession>A0A5C1Y5Q3</accession>
<protein>
    <submittedName>
        <fullName evidence="3">GIY-YIG nuclease family protein</fullName>
    </submittedName>
</protein>
<dbReference type="Proteomes" id="UP000322159">
    <property type="component" value="Chromosome"/>
</dbReference>
<evidence type="ECO:0000313" key="4">
    <source>
        <dbReference type="Proteomes" id="UP000322159"/>
    </source>
</evidence>
<proteinExistence type="inferred from homology"/>
<dbReference type="CDD" id="cd10456">
    <property type="entry name" value="GIY-YIG_UPF0213"/>
    <property type="match status" value="1"/>
</dbReference>
<dbReference type="InterPro" id="IPR000305">
    <property type="entry name" value="GIY-YIG_endonuc"/>
</dbReference>
<dbReference type="OrthoDB" id="9797095at2"/>
<sequence length="101" mass="11199">MPAMYILRCSDGSYYVGSARDLDARMQQHAAGEGSRYTATRMPVVLVFVHECENVGEAYAAEKRVQGWSRAKREALIRGELHLLPGLSRKRFAADDDVPAG</sequence>
<name>A0A5C1Y5Q3_9MICO</name>
<dbReference type="InterPro" id="IPR035901">
    <property type="entry name" value="GIY-YIG_endonuc_sf"/>
</dbReference>
<feature type="domain" description="GIY-YIG" evidence="2">
    <location>
        <begin position="1"/>
        <end position="75"/>
    </location>
</feature>
<evidence type="ECO:0000259" key="2">
    <source>
        <dbReference type="PROSITE" id="PS50164"/>
    </source>
</evidence>
<reference evidence="3 4" key="1">
    <citation type="submission" date="2019-09" db="EMBL/GenBank/DDBJ databases">
        <title>Genome sequencing of strain KACC 19322.</title>
        <authorList>
            <person name="Heo J."/>
            <person name="Kim S.-J."/>
            <person name="Kim J.-S."/>
            <person name="Hong S.-B."/>
            <person name="Kwon S.-W."/>
        </authorList>
    </citation>
    <scope>NUCLEOTIDE SEQUENCE [LARGE SCALE GENOMIC DNA]</scope>
    <source>
        <strain evidence="3 4">KACC 19322</strain>
    </source>
</reference>
<evidence type="ECO:0000313" key="3">
    <source>
        <dbReference type="EMBL" id="QEO09040.1"/>
    </source>
</evidence>
<dbReference type="PANTHER" id="PTHR34477:SF1">
    <property type="entry name" value="UPF0213 PROTEIN YHBQ"/>
    <property type="match status" value="1"/>
</dbReference>
<dbReference type="RefSeq" id="WP_149324471.1">
    <property type="nucleotide sequence ID" value="NZ_CP043504.1"/>
</dbReference>
<dbReference type="KEGG" id="lyk:FLP23_02815"/>
<dbReference type="InterPro" id="IPR050190">
    <property type="entry name" value="UPF0213_domain"/>
</dbReference>
<gene>
    <name evidence="3" type="ORF">FLP23_02815</name>
</gene>
<dbReference type="AlphaFoldDB" id="A0A5C1Y5Q3"/>
<dbReference type="PANTHER" id="PTHR34477">
    <property type="entry name" value="UPF0213 PROTEIN YHBQ"/>
    <property type="match status" value="1"/>
</dbReference>
<organism evidence="3 4">
    <name type="scientific">Protaetiibacter larvae</name>
    <dbReference type="NCBI Taxonomy" id="2592654"/>
    <lineage>
        <taxon>Bacteria</taxon>
        <taxon>Bacillati</taxon>
        <taxon>Actinomycetota</taxon>
        <taxon>Actinomycetes</taxon>
        <taxon>Micrococcales</taxon>
        <taxon>Microbacteriaceae</taxon>
        <taxon>Protaetiibacter</taxon>
    </lineage>
</organism>